<sequence>MIPAAPSHDKASYGGRVRSFGAAGFRAYSLGVLDRQDTSLTHLGCVDACCLIFQAAIRISVLWDSSGLEKEIAHMWRVRLPERLAAALG</sequence>
<protein>
    <submittedName>
        <fullName evidence="1">Uncharacterized protein</fullName>
    </submittedName>
</protein>
<dbReference type="Proteomes" id="UP001499947">
    <property type="component" value="Unassembled WGS sequence"/>
</dbReference>
<accession>A0ABN2INF8</accession>
<dbReference type="EMBL" id="BAAALR010000063">
    <property type="protein sequence ID" value="GAA1708517.1"/>
    <property type="molecule type" value="Genomic_DNA"/>
</dbReference>
<name>A0ABN2INF8_9ACTN</name>
<evidence type="ECO:0000313" key="2">
    <source>
        <dbReference type="Proteomes" id="UP001499947"/>
    </source>
</evidence>
<organism evidence="1 2">
    <name type="scientific">Streptomyces yatensis</name>
    <dbReference type="NCBI Taxonomy" id="155177"/>
    <lineage>
        <taxon>Bacteria</taxon>
        <taxon>Bacillati</taxon>
        <taxon>Actinomycetota</taxon>
        <taxon>Actinomycetes</taxon>
        <taxon>Kitasatosporales</taxon>
        <taxon>Streptomycetaceae</taxon>
        <taxon>Streptomyces</taxon>
        <taxon>Streptomyces violaceusniger group</taxon>
    </lineage>
</organism>
<reference evidence="1 2" key="1">
    <citation type="journal article" date="2019" name="Int. J. Syst. Evol. Microbiol.">
        <title>The Global Catalogue of Microorganisms (GCM) 10K type strain sequencing project: providing services to taxonomists for standard genome sequencing and annotation.</title>
        <authorList>
            <consortium name="The Broad Institute Genomics Platform"/>
            <consortium name="The Broad Institute Genome Sequencing Center for Infectious Disease"/>
            <person name="Wu L."/>
            <person name="Ma J."/>
        </authorList>
    </citation>
    <scope>NUCLEOTIDE SEQUENCE [LARGE SCALE GENOMIC DNA]</scope>
    <source>
        <strain evidence="1 2">JCM 13244</strain>
    </source>
</reference>
<keyword evidence="2" id="KW-1185">Reference proteome</keyword>
<gene>
    <name evidence="1" type="ORF">GCM10009680_56770</name>
</gene>
<proteinExistence type="predicted"/>
<comment type="caution">
    <text evidence="1">The sequence shown here is derived from an EMBL/GenBank/DDBJ whole genome shotgun (WGS) entry which is preliminary data.</text>
</comment>
<evidence type="ECO:0000313" key="1">
    <source>
        <dbReference type="EMBL" id="GAA1708517.1"/>
    </source>
</evidence>